<feature type="domain" description="HTH marR-type" evidence="4">
    <location>
        <begin position="6"/>
        <end position="142"/>
    </location>
</feature>
<keyword evidence="6" id="KW-1185">Reference proteome</keyword>
<dbReference type="RefSeq" id="WP_017260963.1">
    <property type="nucleotide sequence ID" value="NZ_AUAW01000014.1"/>
</dbReference>
<organism evidence="5 6">
    <name type="scientific">Furfurilactobacillus rossiae DSM 15814</name>
    <dbReference type="NCBI Taxonomy" id="1114972"/>
    <lineage>
        <taxon>Bacteria</taxon>
        <taxon>Bacillati</taxon>
        <taxon>Bacillota</taxon>
        <taxon>Bacilli</taxon>
        <taxon>Lactobacillales</taxon>
        <taxon>Lactobacillaceae</taxon>
        <taxon>Furfurilactobacillus</taxon>
    </lineage>
</organism>
<dbReference type="InterPro" id="IPR000835">
    <property type="entry name" value="HTH_MarR-typ"/>
</dbReference>
<dbReference type="SMART" id="SM00347">
    <property type="entry name" value="HTH_MARR"/>
    <property type="match status" value="1"/>
</dbReference>
<keyword evidence="2" id="KW-0238">DNA-binding</keyword>
<dbReference type="STRING" id="1114972.FD35_GL000765"/>
<dbReference type="PANTHER" id="PTHR42756:SF1">
    <property type="entry name" value="TRANSCRIPTIONAL REPRESSOR OF EMRAB OPERON"/>
    <property type="match status" value="1"/>
</dbReference>
<dbReference type="AlphaFoldDB" id="A0A0R1RA67"/>
<dbReference type="SUPFAM" id="SSF46785">
    <property type="entry name" value="Winged helix' DNA-binding domain"/>
    <property type="match status" value="1"/>
</dbReference>
<dbReference type="PROSITE" id="PS50995">
    <property type="entry name" value="HTH_MARR_2"/>
    <property type="match status" value="1"/>
</dbReference>
<dbReference type="GO" id="GO:0003677">
    <property type="term" value="F:DNA binding"/>
    <property type="evidence" value="ECO:0007669"/>
    <property type="project" value="UniProtKB-KW"/>
</dbReference>
<evidence type="ECO:0000259" key="4">
    <source>
        <dbReference type="PROSITE" id="PS50995"/>
    </source>
</evidence>
<evidence type="ECO:0000313" key="6">
    <source>
        <dbReference type="Proteomes" id="UP000051999"/>
    </source>
</evidence>
<dbReference type="EMBL" id="AZFF01000013">
    <property type="protein sequence ID" value="KRL53935.1"/>
    <property type="molecule type" value="Genomic_DNA"/>
</dbReference>
<dbReference type="Proteomes" id="UP000051999">
    <property type="component" value="Unassembled WGS sequence"/>
</dbReference>
<evidence type="ECO:0000256" key="1">
    <source>
        <dbReference type="ARBA" id="ARBA00023015"/>
    </source>
</evidence>
<accession>A0A0R1RA67</accession>
<protein>
    <recommendedName>
        <fullName evidence="4">HTH marR-type domain-containing protein</fullName>
    </recommendedName>
</protein>
<dbReference type="PATRIC" id="fig|1114972.6.peg.769"/>
<keyword evidence="1" id="KW-0805">Transcription regulation</keyword>
<dbReference type="InterPro" id="IPR036390">
    <property type="entry name" value="WH_DNA-bd_sf"/>
</dbReference>
<keyword evidence="3" id="KW-0804">Transcription</keyword>
<evidence type="ECO:0000256" key="3">
    <source>
        <dbReference type="ARBA" id="ARBA00023163"/>
    </source>
</evidence>
<sequence>MKLDEHETLAGMIHRLAAWQTATMNRQLRSLGLNTDQANVIRYIGAHPGVNQQTVARLLSRNVASLTNLLKSLETKKLIERRYEDGDVRTKHLLLTANGQQINERVQQCFDKLDEQVNQVLPAEVQAATSEAIETLVKQLVDHA</sequence>
<dbReference type="Pfam" id="PF12802">
    <property type="entry name" value="MarR_2"/>
    <property type="match status" value="1"/>
</dbReference>
<gene>
    <name evidence="5" type="ORF">FD35_GL000765</name>
</gene>
<dbReference type="InterPro" id="IPR036388">
    <property type="entry name" value="WH-like_DNA-bd_sf"/>
</dbReference>
<evidence type="ECO:0000313" key="5">
    <source>
        <dbReference type="EMBL" id="KRL53935.1"/>
    </source>
</evidence>
<dbReference type="PANTHER" id="PTHR42756">
    <property type="entry name" value="TRANSCRIPTIONAL REGULATOR, MARR"/>
    <property type="match status" value="1"/>
</dbReference>
<comment type="caution">
    <text evidence="5">The sequence shown here is derived from an EMBL/GenBank/DDBJ whole genome shotgun (WGS) entry which is preliminary data.</text>
</comment>
<dbReference type="eggNOG" id="COG1846">
    <property type="taxonomic scope" value="Bacteria"/>
</dbReference>
<reference evidence="5 6" key="1">
    <citation type="journal article" date="2015" name="Genome Announc.">
        <title>Expanding the biotechnology potential of lactobacilli through comparative genomics of 213 strains and associated genera.</title>
        <authorList>
            <person name="Sun Z."/>
            <person name="Harris H.M."/>
            <person name="McCann A."/>
            <person name="Guo C."/>
            <person name="Argimon S."/>
            <person name="Zhang W."/>
            <person name="Yang X."/>
            <person name="Jeffery I.B."/>
            <person name="Cooney J.C."/>
            <person name="Kagawa T.F."/>
            <person name="Liu W."/>
            <person name="Song Y."/>
            <person name="Salvetti E."/>
            <person name="Wrobel A."/>
            <person name="Rasinkangas P."/>
            <person name="Parkhill J."/>
            <person name="Rea M.C."/>
            <person name="O'Sullivan O."/>
            <person name="Ritari J."/>
            <person name="Douillard F.P."/>
            <person name="Paul Ross R."/>
            <person name="Yang R."/>
            <person name="Briner A.E."/>
            <person name="Felis G.E."/>
            <person name="de Vos W.M."/>
            <person name="Barrangou R."/>
            <person name="Klaenhammer T.R."/>
            <person name="Caufield P.W."/>
            <person name="Cui Y."/>
            <person name="Zhang H."/>
            <person name="O'Toole P.W."/>
        </authorList>
    </citation>
    <scope>NUCLEOTIDE SEQUENCE [LARGE SCALE GENOMIC DNA]</scope>
    <source>
        <strain evidence="5 6">DSM 15814</strain>
    </source>
</reference>
<dbReference type="Gene3D" id="1.10.10.10">
    <property type="entry name" value="Winged helix-like DNA-binding domain superfamily/Winged helix DNA-binding domain"/>
    <property type="match status" value="1"/>
</dbReference>
<proteinExistence type="predicted"/>
<evidence type="ECO:0000256" key="2">
    <source>
        <dbReference type="ARBA" id="ARBA00023125"/>
    </source>
</evidence>
<name>A0A0R1RA67_9LACO</name>
<dbReference type="OrthoDB" id="2309542at2"/>
<dbReference type="GO" id="GO:0003700">
    <property type="term" value="F:DNA-binding transcription factor activity"/>
    <property type="evidence" value="ECO:0007669"/>
    <property type="project" value="InterPro"/>
</dbReference>